<comment type="caution">
    <text evidence="1">The sequence shown here is derived from an EMBL/GenBank/DDBJ whole genome shotgun (WGS) entry which is preliminary data.</text>
</comment>
<keyword evidence="2" id="KW-1185">Reference proteome</keyword>
<protein>
    <recommendedName>
        <fullName evidence="3">JAB domain-containing protein</fullName>
    </recommendedName>
</protein>
<proteinExistence type="predicted"/>
<dbReference type="RefSeq" id="WP_088439648.1">
    <property type="nucleotide sequence ID" value="NZ_BMMC01000018.1"/>
</dbReference>
<organism evidence="1 2">
    <name type="scientific">Sphingopyxis bauzanensis</name>
    <dbReference type="NCBI Taxonomy" id="651663"/>
    <lineage>
        <taxon>Bacteria</taxon>
        <taxon>Pseudomonadati</taxon>
        <taxon>Pseudomonadota</taxon>
        <taxon>Alphaproteobacteria</taxon>
        <taxon>Sphingomonadales</taxon>
        <taxon>Sphingomonadaceae</taxon>
        <taxon>Sphingopyxis</taxon>
    </lineage>
</organism>
<sequence>MLHDLAQRGEGRRESGAFLLGTIEGDHRFVRGYLLYDDIDPDALQGIILFDGGQMDKVWDVCARHGWRVVADVHTHPGGYGQSSTDRAHPMMPRRGHLALIVPDFASRRTGPGEIGIYEYLGGADWADHSARGPGFFRLRRFA</sequence>
<dbReference type="Gene3D" id="3.40.140.10">
    <property type="entry name" value="Cytidine Deaminase, domain 2"/>
    <property type="match status" value="1"/>
</dbReference>
<accession>A0A246K0H4</accession>
<evidence type="ECO:0000313" key="2">
    <source>
        <dbReference type="Proteomes" id="UP000197361"/>
    </source>
</evidence>
<dbReference type="AlphaFoldDB" id="A0A246K0H4"/>
<evidence type="ECO:0008006" key="3">
    <source>
        <dbReference type="Google" id="ProtNLM"/>
    </source>
</evidence>
<evidence type="ECO:0000313" key="1">
    <source>
        <dbReference type="EMBL" id="OWQ98996.1"/>
    </source>
</evidence>
<dbReference type="SUPFAM" id="SSF102712">
    <property type="entry name" value="JAB1/MPN domain"/>
    <property type="match status" value="1"/>
</dbReference>
<dbReference type="OrthoDB" id="3367557at2"/>
<name>A0A246K0H4_9SPHN</name>
<dbReference type="Proteomes" id="UP000197361">
    <property type="component" value="Unassembled WGS sequence"/>
</dbReference>
<dbReference type="EMBL" id="NISK01000001">
    <property type="protein sequence ID" value="OWQ98996.1"/>
    <property type="molecule type" value="Genomic_DNA"/>
</dbReference>
<reference evidence="1 2" key="1">
    <citation type="journal article" date="2010" name="Int. J. Syst. Evol. Microbiol.">
        <title>Sphingopyxis bauzanensis sp. nov., a psychrophilic bacterium isolated from soil.</title>
        <authorList>
            <person name="Zhang D.C."/>
            <person name="Liu H.C."/>
            <person name="Xin Y.H."/>
            <person name="Zhou Y.G."/>
            <person name="Schinner F."/>
            <person name="Margesin R."/>
        </authorList>
    </citation>
    <scope>NUCLEOTIDE SEQUENCE [LARGE SCALE GENOMIC DNA]</scope>
    <source>
        <strain evidence="1 2">DSM 22271</strain>
    </source>
</reference>
<gene>
    <name evidence="1" type="ORF">CDQ92_02125</name>
</gene>